<dbReference type="Proteomes" id="UP000436088">
    <property type="component" value="Unassembled WGS sequence"/>
</dbReference>
<gene>
    <name evidence="2" type="ORF">F3Y22_tig00110986pilonHSYRG00030</name>
</gene>
<dbReference type="InterPro" id="IPR001128">
    <property type="entry name" value="Cyt_P450"/>
</dbReference>
<comment type="caution">
    <text evidence="2">The sequence shown here is derived from an EMBL/GenBank/DDBJ whole genome shotgun (WGS) entry which is preliminary data.</text>
</comment>
<organism evidence="2 3">
    <name type="scientific">Hibiscus syriacus</name>
    <name type="common">Rose of Sharon</name>
    <dbReference type="NCBI Taxonomy" id="106335"/>
    <lineage>
        <taxon>Eukaryota</taxon>
        <taxon>Viridiplantae</taxon>
        <taxon>Streptophyta</taxon>
        <taxon>Embryophyta</taxon>
        <taxon>Tracheophyta</taxon>
        <taxon>Spermatophyta</taxon>
        <taxon>Magnoliopsida</taxon>
        <taxon>eudicotyledons</taxon>
        <taxon>Gunneridae</taxon>
        <taxon>Pentapetalae</taxon>
        <taxon>rosids</taxon>
        <taxon>malvids</taxon>
        <taxon>Malvales</taxon>
        <taxon>Malvaceae</taxon>
        <taxon>Malvoideae</taxon>
        <taxon>Hibiscus</taxon>
    </lineage>
</organism>
<dbReference type="Pfam" id="PF00067">
    <property type="entry name" value="p450"/>
    <property type="match status" value="1"/>
</dbReference>
<dbReference type="GO" id="GO:0005506">
    <property type="term" value="F:iron ion binding"/>
    <property type="evidence" value="ECO:0007669"/>
    <property type="project" value="InterPro"/>
</dbReference>
<proteinExistence type="inferred from homology"/>
<keyword evidence="3" id="KW-1185">Reference proteome</keyword>
<dbReference type="GO" id="GO:0020037">
    <property type="term" value="F:heme binding"/>
    <property type="evidence" value="ECO:0007669"/>
    <property type="project" value="InterPro"/>
</dbReference>
<dbReference type="InterPro" id="IPR036396">
    <property type="entry name" value="Cyt_P450_sf"/>
</dbReference>
<dbReference type="Gene3D" id="1.10.630.10">
    <property type="entry name" value="Cytochrome P450"/>
    <property type="match status" value="1"/>
</dbReference>
<evidence type="ECO:0000313" key="2">
    <source>
        <dbReference type="EMBL" id="KAE8688447.1"/>
    </source>
</evidence>
<protein>
    <submittedName>
        <fullName evidence="2">Uncharacterized protein</fullName>
    </submittedName>
</protein>
<dbReference type="PANTHER" id="PTHR47950:SF48">
    <property type="entry name" value="CYTOCHROME P450 FAMILY PROTEIN, EXPRESSED"/>
    <property type="match status" value="1"/>
</dbReference>
<dbReference type="SUPFAM" id="SSF48264">
    <property type="entry name" value="Cytochrome P450"/>
    <property type="match status" value="1"/>
</dbReference>
<accession>A0A6A2Z9S1</accession>
<reference evidence="2" key="1">
    <citation type="submission" date="2019-09" db="EMBL/GenBank/DDBJ databases">
        <title>Draft genome information of white flower Hibiscus syriacus.</title>
        <authorList>
            <person name="Kim Y.-M."/>
        </authorList>
    </citation>
    <scope>NUCLEOTIDE SEQUENCE [LARGE SCALE GENOMIC DNA]</scope>
    <source>
        <strain evidence="2">YM2019G1</strain>
    </source>
</reference>
<dbReference type="GO" id="GO:0004497">
    <property type="term" value="F:monooxygenase activity"/>
    <property type="evidence" value="ECO:0007669"/>
    <property type="project" value="InterPro"/>
</dbReference>
<dbReference type="GO" id="GO:0016705">
    <property type="term" value="F:oxidoreductase activity, acting on paired donors, with incorporation or reduction of molecular oxygen"/>
    <property type="evidence" value="ECO:0007669"/>
    <property type="project" value="InterPro"/>
</dbReference>
<evidence type="ECO:0000256" key="1">
    <source>
        <dbReference type="ARBA" id="ARBA00010617"/>
    </source>
</evidence>
<dbReference type="PANTHER" id="PTHR47950">
    <property type="entry name" value="CYTOCHROME P450, FAMILY 76, SUBFAMILY C, POLYPEPTIDE 5-RELATED"/>
    <property type="match status" value="1"/>
</dbReference>
<sequence length="204" mass="23596">MDLVDPNSSHAQEFKKTVSDINREACVPNLADYFPLRKRIDPQGLRRRMTVYFGKLIVPFGNMFDERLESRKSKGSTASNDVLDTLIDIVEDGLEKLNRTQVVQLLLVLFVAGTDTTSNTTEWAMAELLLNPRVFTQSQRGTRTSNRYEFWAHSVRWWTSNMPGVTFGEPNAALDDRFSYKLLDWELEGGNIDMEERLRWRNLD</sequence>
<comment type="similarity">
    <text evidence="1">Belongs to the cytochrome P450 family.</text>
</comment>
<evidence type="ECO:0000313" key="3">
    <source>
        <dbReference type="Proteomes" id="UP000436088"/>
    </source>
</evidence>
<name>A0A6A2Z9S1_HIBSY</name>
<dbReference type="EMBL" id="VEPZ02001189">
    <property type="protein sequence ID" value="KAE8688447.1"/>
    <property type="molecule type" value="Genomic_DNA"/>
</dbReference>
<dbReference type="AlphaFoldDB" id="A0A6A2Z9S1"/>